<evidence type="ECO:0000313" key="4">
    <source>
        <dbReference type="Proteomes" id="UP000000759"/>
    </source>
</evidence>
<feature type="region of interest" description="Disordered" evidence="1">
    <location>
        <begin position="1"/>
        <end position="25"/>
    </location>
</feature>
<evidence type="ECO:0000313" key="3">
    <source>
        <dbReference type="EMBL" id="EEC50902.1"/>
    </source>
</evidence>
<dbReference type="OrthoDB" id="10264491at2759"/>
<name>B7FT29_PHATC</name>
<sequence>MPDLSDQAEKGEVQEGPSNSSVSSPASNARKRWFIAVATLLALTGVILAIAIPVSRKNDHEKVSIASDEDSNMDGTVQQTAKATADISGYFNSSFSLFGEDITNGYISPDEFKSDLRNVARFLLDSVVKRNLGSEVNNAAGGDLEVEPGVGVAAEGSNSDMRAPDVGDNVNDFGTNNQEDSVEEGDIIVSNGRHVFAVYGDRVVIWDATTGDMLSDIKMPTFDESLNSTKGSAAATSRSDIDFFYSGPFINDLLLDGDRLVVVVGGYGNAMRAAPGAEQPILYDYNGARIVIYDISALDSTGTITQLFSEDINGSYNSMRAIGSNLHIVTMSGLDTYTHLVAPFERWNYPNVTDEEYIAQVQEAAEGKVITKFVEQLASELTFHGKLPDFARISLMQEEFSGGAHERVTYSDGVANSVVQVFSLDLAQDFSILGIGETPFSVSGAFLAPYYGEVYAANGMLIIASNGWGYNSENGISEDYTYILAMALSGPSSTPHSVGTVKGYFLNKNSIDVVGNVLRIATTIQNRWRWLMPEPLIPIDGDGTDGNGTLSRPAVMPEPVQDEPSTENYIIMLQMPGVDGTDPGTMQELSRLQLGKINEVFTAVRFFDNIAYAVTFERTDPFYVLDLNDPSNPEILAEYNITGFSSYLHSMNTDNSLILAIGEEADGDGMPIGLQITVFDVLDPRNPVAVQRHLIENDPDTYSSTDGAWQFKAVRYEKTSQRLIIPVNINNWNDPTSNYNGFIAYYVSATLIEESCRIEHDAGYDVFIDPIFVDPDSNETAVENETLVGPADTIDVAPSDCVYCASLQPRSMIFNGNVMTSSGHFIRSTDLNTCEQAWKLDIAEGESNCCGAWF</sequence>
<dbReference type="eggNOG" id="ENOG502SAIA">
    <property type="taxonomic scope" value="Eukaryota"/>
</dbReference>
<feature type="transmembrane region" description="Helical" evidence="2">
    <location>
        <begin position="33"/>
        <end position="54"/>
    </location>
</feature>
<dbReference type="Pfam" id="PF09826">
    <property type="entry name" value="Beta_propel"/>
    <property type="match status" value="1"/>
</dbReference>
<dbReference type="HOGENOM" id="CLU_335409_0_0_1"/>
<gene>
    <name evidence="3" type="ORF">PHATRDRAFT_43674</name>
</gene>
<dbReference type="SUPFAM" id="SSF101908">
    <property type="entry name" value="Putative isomerase YbhE"/>
    <property type="match status" value="1"/>
</dbReference>
<keyword evidence="2" id="KW-0812">Transmembrane</keyword>
<accession>B7FT29</accession>
<reference evidence="4" key="2">
    <citation type="submission" date="2008-08" db="EMBL/GenBank/DDBJ databases">
        <authorList>
            <consortium name="Diatom Consortium"/>
            <person name="Grigoriev I."/>
            <person name="Grimwood J."/>
            <person name="Kuo A."/>
            <person name="Otillar R.P."/>
            <person name="Salamov A."/>
            <person name="Detter J.C."/>
            <person name="Lindquist E."/>
            <person name="Shapiro H."/>
            <person name="Lucas S."/>
            <person name="Glavina del Rio T."/>
            <person name="Pitluck S."/>
            <person name="Rokhsar D."/>
            <person name="Bowler C."/>
        </authorList>
    </citation>
    <scope>GENOME REANNOTATION</scope>
    <source>
        <strain evidence="4">CCAP 1055/1</strain>
    </source>
</reference>
<dbReference type="AlphaFoldDB" id="B7FT29"/>
<organism evidence="3 4">
    <name type="scientific">Phaeodactylum tricornutum (strain CCAP 1055/1)</name>
    <dbReference type="NCBI Taxonomy" id="556484"/>
    <lineage>
        <taxon>Eukaryota</taxon>
        <taxon>Sar</taxon>
        <taxon>Stramenopiles</taxon>
        <taxon>Ochrophyta</taxon>
        <taxon>Bacillariophyta</taxon>
        <taxon>Bacillariophyceae</taxon>
        <taxon>Bacillariophycidae</taxon>
        <taxon>Naviculales</taxon>
        <taxon>Phaeodactylaceae</taxon>
        <taxon>Phaeodactylum</taxon>
    </lineage>
</organism>
<dbReference type="Proteomes" id="UP000000759">
    <property type="component" value="Chromosome 2"/>
</dbReference>
<protein>
    <submittedName>
        <fullName evidence="3">Uncharacterized protein</fullName>
    </submittedName>
</protein>
<keyword evidence="4" id="KW-1185">Reference proteome</keyword>
<dbReference type="InterPro" id="IPR019198">
    <property type="entry name" value="Beta_propeller_containing"/>
</dbReference>
<keyword evidence="2" id="KW-0472">Membrane</keyword>
<dbReference type="InParanoid" id="B7FT29"/>
<proteinExistence type="predicted"/>
<evidence type="ECO:0000256" key="1">
    <source>
        <dbReference type="SAM" id="MobiDB-lite"/>
    </source>
</evidence>
<dbReference type="KEGG" id="pti:PHATRDRAFT_43674"/>
<dbReference type="GeneID" id="7197519"/>
<dbReference type="EMBL" id="CM000606">
    <property type="protein sequence ID" value="EEC50902.1"/>
    <property type="molecule type" value="Genomic_DNA"/>
</dbReference>
<reference evidence="3 4" key="1">
    <citation type="journal article" date="2008" name="Nature">
        <title>The Phaeodactylum genome reveals the evolutionary history of diatom genomes.</title>
        <authorList>
            <person name="Bowler C."/>
            <person name="Allen A.E."/>
            <person name="Badger J.H."/>
            <person name="Grimwood J."/>
            <person name="Jabbari K."/>
            <person name="Kuo A."/>
            <person name="Maheswari U."/>
            <person name="Martens C."/>
            <person name="Maumus F."/>
            <person name="Otillar R.P."/>
            <person name="Rayko E."/>
            <person name="Salamov A."/>
            <person name="Vandepoele K."/>
            <person name="Beszteri B."/>
            <person name="Gruber A."/>
            <person name="Heijde M."/>
            <person name="Katinka M."/>
            <person name="Mock T."/>
            <person name="Valentin K."/>
            <person name="Verret F."/>
            <person name="Berges J.A."/>
            <person name="Brownlee C."/>
            <person name="Cadoret J.P."/>
            <person name="Chiovitti A."/>
            <person name="Choi C.J."/>
            <person name="Coesel S."/>
            <person name="De Martino A."/>
            <person name="Detter J.C."/>
            <person name="Durkin C."/>
            <person name="Falciatore A."/>
            <person name="Fournet J."/>
            <person name="Haruta M."/>
            <person name="Huysman M.J."/>
            <person name="Jenkins B.D."/>
            <person name="Jiroutova K."/>
            <person name="Jorgensen R.E."/>
            <person name="Joubert Y."/>
            <person name="Kaplan A."/>
            <person name="Kroger N."/>
            <person name="Kroth P.G."/>
            <person name="La Roche J."/>
            <person name="Lindquist E."/>
            <person name="Lommer M."/>
            <person name="Martin-Jezequel V."/>
            <person name="Lopez P.J."/>
            <person name="Lucas S."/>
            <person name="Mangogna M."/>
            <person name="McGinnis K."/>
            <person name="Medlin L.K."/>
            <person name="Montsant A."/>
            <person name="Oudot-Le Secq M.P."/>
            <person name="Napoli C."/>
            <person name="Obornik M."/>
            <person name="Parker M.S."/>
            <person name="Petit J.L."/>
            <person name="Porcel B.M."/>
            <person name="Poulsen N."/>
            <person name="Robison M."/>
            <person name="Rychlewski L."/>
            <person name="Rynearson T.A."/>
            <person name="Schmutz J."/>
            <person name="Shapiro H."/>
            <person name="Siaut M."/>
            <person name="Stanley M."/>
            <person name="Sussman M.R."/>
            <person name="Taylor A.R."/>
            <person name="Vardi A."/>
            <person name="von Dassow P."/>
            <person name="Vyverman W."/>
            <person name="Willis A."/>
            <person name="Wyrwicz L.S."/>
            <person name="Rokhsar D.S."/>
            <person name="Weissenbach J."/>
            <person name="Armbrust E.V."/>
            <person name="Green B.R."/>
            <person name="Van de Peer Y."/>
            <person name="Grigoriev I.V."/>
        </authorList>
    </citation>
    <scope>NUCLEOTIDE SEQUENCE [LARGE SCALE GENOMIC DNA]</scope>
    <source>
        <strain evidence="3 4">CCAP 1055/1</strain>
    </source>
</reference>
<keyword evidence="2" id="KW-1133">Transmembrane helix</keyword>
<dbReference type="PaxDb" id="2850-Phatr43674"/>
<dbReference type="RefSeq" id="XP_002178088.1">
    <property type="nucleotide sequence ID" value="XM_002178052.1"/>
</dbReference>
<evidence type="ECO:0000256" key="2">
    <source>
        <dbReference type="SAM" id="Phobius"/>
    </source>
</evidence>